<dbReference type="Gene3D" id="3.40.1410.10">
    <property type="entry name" value="Chorismate lyase-like"/>
    <property type="match status" value="1"/>
</dbReference>
<dbReference type="Gene3D" id="1.10.10.10">
    <property type="entry name" value="Winged helix-like DNA-binding domain superfamily/Winged helix DNA-binding domain"/>
    <property type="match status" value="1"/>
</dbReference>
<dbReference type="OrthoDB" id="457376at2"/>
<dbReference type="GO" id="GO:0003700">
    <property type="term" value="F:DNA-binding transcription factor activity"/>
    <property type="evidence" value="ECO:0007669"/>
    <property type="project" value="InterPro"/>
</dbReference>
<dbReference type="AlphaFoldDB" id="A0A224XDP9"/>
<keyword evidence="6" id="KW-1185">Reference proteome</keyword>
<sequence length="233" mass="27248">MKQRNQILYQKVFDALKSDLIKGKYKVGSLFPTENELVEIFGVSKITIRRAVDLLVERGYLFKQSGSGTKVISNRPVNTFNSVKAYIQILVDMGFEIRSQIVYVGKSEDSVVNKKFEDEQIYEIHRIFYLDDVATFFVKHYFPVMNTMSLPKVADDNFSLYTFLVKQNFTIHNIEDTIIAQKTPKYVTEVIPDISDICLKRSRLSFDDRHRLVEYSIIYCDSEKTPYFLHYEV</sequence>
<dbReference type="PANTHER" id="PTHR44846">
    <property type="entry name" value="MANNOSYL-D-GLYCERATE TRANSPORT/METABOLISM SYSTEM REPRESSOR MNGR-RELATED"/>
    <property type="match status" value="1"/>
</dbReference>
<evidence type="ECO:0000313" key="6">
    <source>
        <dbReference type="Proteomes" id="UP000218689"/>
    </source>
</evidence>
<dbReference type="GO" id="GO:0003677">
    <property type="term" value="F:DNA binding"/>
    <property type="evidence" value="ECO:0007669"/>
    <property type="project" value="UniProtKB-KW"/>
</dbReference>
<dbReference type="SUPFAM" id="SSF46785">
    <property type="entry name" value="Winged helix' DNA-binding domain"/>
    <property type="match status" value="1"/>
</dbReference>
<dbReference type="GO" id="GO:0045892">
    <property type="term" value="P:negative regulation of DNA-templated transcription"/>
    <property type="evidence" value="ECO:0007669"/>
    <property type="project" value="TreeGrafter"/>
</dbReference>
<dbReference type="PROSITE" id="PS50949">
    <property type="entry name" value="HTH_GNTR"/>
    <property type="match status" value="1"/>
</dbReference>
<evidence type="ECO:0000259" key="4">
    <source>
        <dbReference type="PROSITE" id="PS50949"/>
    </source>
</evidence>
<feature type="domain" description="HTH gntR-type" evidence="4">
    <location>
        <begin position="6"/>
        <end position="74"/>
    </location>
</feature>
<comment type="caution">
    <text evidence="5">The sequence shown here is derived from an EMBL/GenBank/DDBJ whole genome shotgun (WGS) entry which is preliminary data.</text>
</comment>
<proteinExistence type="predicted"/>
<dbReference type="InterPro" id="IPR036390">
    <property type="entry name" value="WH_DNA-bd_sf"/>
</dbReference>
<evidence type="ECO:0000256" key="1">
    <source>
        <dbReference type="ARBA" id="ARBA00023015"/>
    </source>
</evidence>
<keyword evidence="3" id="KW-0804">Transcription</keyword>
<dbReference type="SMART" id="SM00345">
    <property type="entry name" value="HTH_GNTR"/>
    <property type="match status" value="1"/>
</dbReference>
<dbReference type="InterPro" id="IPR028978">
    <property type="entry name" value="Chorismate_lyase_/UTRA_dom_sf"/>
</dbReference>
<gene>
    <name evidence="5" type="ORF">RsY01_1368</name>
</gene>
<dbReference type="Pfam" id="PF00392">
    <property type="entry name" value="GntR"/>
    <property type="match status" value="1"/>
</dbReference>
<evidence type="ECO:0000256" key="2">
    <source>
        <dbReference type="ARBA" id="ARBA00023125"/>
    </source>
</evidence>
<dbReference type="EMBL" id="BEDT01000003">
    <property type="protein sequence ID" value="GAX47765.1"/>
    <property type="molecule type" value="Genomic_DNA"/>
</dbReference>
<evidence type="ECO:0000256" key="3">
    <source>
        <dbReference type="ARBA" id="ARBA00023163"/>
    </source>
</evidence>
<evidence type="ECO:0000313" key="5">
    <source>
        <dbReference type="EMBL" id="GAX47765.1"/>
    </source>
</evidence>
<name>A0A224XDP9_9LACT</name>
<dbReference type="RefSeq" id="WP_094784811.1">
    <property type="nucleotide sequence ID" value="NZ_BEDT01000003.1"/>
</dbReference>
<dbReference type="Pfam" id="PF07702">
    <property type="entry name" value="UTRA"/>
    <property type="match status" value="1"/>
</dbReference>
<keyword evidence="2" id="KW-0238">DNA-binding</keyword>
<dbReference type="Proteomes" id="UP000218689">
    <property type="component" value="Unassembled WGS sequence"/>
</dbReference>
<dbReference type="InterPro" id="IPR036388">
    <property type="entry name" value="WH-like_DNA-bd_sf"/>
</dbReference>
<organism evidence="5 6">
    <name type="scientific">Pseudolactococcus reticulitermitis</name>
    <dbReference type="NCBI Taxonomy" id="2025039"/>
    <lineage>
        <taxon>Bacteria</taxon>
        <taxon>Bacillati</taxon>
        <taxon>Bacillota</taxon>
        <taxon>Bacilli</taxon>
        <taxon>Lactobacillales</taxon>
        <taxon>Streptococcaceae</taxon>
        <taxon>Pseudolactococcus</taxon>
    </lineage>
</organism>
<dbReference type="SUPFAM" id="SSF64288">
    <property type="entry name" value="Chorismate lyase-like"/>
    <property type="match status" value="1"/>
</dbReference>
<reference evidence="6" key="1">
    <citation type="submission" date="2017-08" db="EMBL/GenBank/DDBJ databases">
        <title>Draft genome sequence of Lactococcus sp. strain Rs-Y01, isolated from the gut of the lower termite Reticulitermes speratus.</title>
        <authorList>
            <person name="Ohkuma M."/>
            <person name="Yuki M."/>
        </authorList>
    </citation>
    <scope>NUCLEOTIDE SEQUENCE [LARGE SCALE GENOMIC DNA]</scope>
    <source>
        <strain evidence="6">Rs-Y01</strain>
    </source>
</reference>
<dbReference type="CDD" id="cd07377">
    <property type="entry name" value="WHTH_GntR"/>
    <property type="match status" value="1"/>
</dbReference>
<accession>A0A224XDP9</accession>
<dbReference type="PRINTS" id="PR00035">
    <property type="entry name" value="HTHGNTR"/>
</dbReference>
<dbReference type="SMART" id="SM00866">
    <property type="entry name" value="UTRA"/>
    <property type="match status" value="1"/>
</dbReference>
<keyword evidence="1" id="KW-0805">Transcription regulation</keyword>
<dbReference type="PANTHER" id="PTHR44846:SF1">
    <property type="entry name" value="MANNOSYL-D-GLYCERATE TRANSPORT_METABOLISM SYSTEM REPRESSOR MNGR-RELATED"/>
    <property type="match status" value="1"/>
</dbReference>
<dbReference type="InterPro" id="IPR000524">
    <property type="entry name" value="Tscrpt_reg_HTH_GntR"/>
</dbReference>
<protein>
    <recommendedName>
        <fullName evidence="4">HTH gntR-type domain-containing protein</fullName>
    </recommendedName>
</protein>
<dbReference type="InterPro" id="IPR011663">
    <property type="entry name" value="UTRA"/>
</dbReference>
<dbReference type="InterPro" id="IPR050679">
    <property type="entry name" value="Bact_HTH_transcr_reg"/>
</dbReference>